<sequence length="219" mass="24952">MTSSILELVGELNRVIQYYTLDYNNTMRCSIIGTNLRISVDYVRTTNCFLTVKTLIHLFGAKKESTVSKMSDNCVVEIECEEKDYLTHTFLYSGGYMYSSYTAEYTLKRTKIDKDDISEMLNEFSAFPNSDTWEKLTGVKVPKLIGRYDITISNLTNCDFSQIKTNAIILINNALQALETGEGDHQHDFYTYIFALGRICGDPVENGIKYLNDLLSKIV</sequence>
<dbReference type="EMBL" id="MK500592">
    <property type="protein sequence ID" value="QBK93261.1"/>
    <property type="molecule type" value="Genomic_DNA"/>
</dbReference>
<evidence type="ECO:0000313" key="1">
    <source>
        <dbReference type="EMBL" id="QBK93261.1"/>
    </source>
</evidence>
<gene>
    <name evidence="1" type="ORF">LCPAC403_03950</name>
</gene>
<protein>
    <submittedName>
        <fullName evidence="1">Uncharacterized protein</fullName>
    </submittedName>
</protein>
<name>A0A481ZFL4_9VIRU</name>
<accession>A0A481ZFL4</accession>
<organism evidence="1">
    <name type="scientific">Pithovirus LCPAC403</name>
    <dbReference type="NCBI Taxonomy" id="2506596"/>
    <lineage>
        <taxon>Viruses</taxon>
        <taxon>Pithoviruses</taxon>
    </lineage>
</organism>
<reference evidence="1" key="1">
    <citation type="journal article" date="2019" name="MBio">
        <title>Virus Genomes from Deep Sea Sediments Expand the Ocean Megavirome and Support Independent Origins of Viral Gigantism.</title>
        <authorList>
            <person name="Backstrom D."/>
            <person name="Yutin N."/>
            <person name="Jorgensen S.L."/>
            <person name="Dharamshi J."/>
            <person name="Homa F."/>
            <person name="Zaremba-Niedwiedzka K."/>
            <person name="Spang A."/>
            <person name="Wolf Y.I."/>
            <person name="Koonin E.V."/>
            <person name="Ettema T.J."/>
        </authorList>
    </citation>
    <scope>NUCLEOTIDE SEQUENCE</scope>
</reference>
<proteinExistence type="predicted"/>